<evidence type="ECO:0000256" key="1">
    <source>
        <dbReference type="ARBA" id="ARBA00000013"/>
    </source>
</evidence>
<dbReference type="Gene3D" id="3.40.50.10260">
    <property type="entry name" value="YjeF N-terminal domain"/>
    <property type="match status" value="1"/>
</dbReference>
<reference evidence="23 24" key="1">
    <citation type="submission" date="2014-05" db="EMBL/GenBank/DDBJ databases">
        <title>De novo Genome Sequence of Spirocheata sp.</title>
        <authorList>
            <person name="Shivani Y."/>
            <person name="Subhash Y."/>
            <person name="Tushar L."/>
            <person name="Sasikala C."/>
            <person name="Ramana C.V."/>
        </authorList>
    </citation>
    <scope>NUCLEOTIDE SEQUENCE [LARGE SCALE GENOMIC DNA]</scope>
    <source>
        <strain evidence="23 24">JC230</strain>
    </source>
</reference>
<comment type="function">
    <text evidence="17">Catalyzes the dehydration of the S-form of NAD(P)HX at the expense of ADP, which is converted to AMP. Together with NAD(P)HX epimerase, which catalyzes the epimerization of the S- and R-forms, the enzyme allows the repair of both epimers of NAD(P)HX, a damaged form of NAD(P)H that is a result of enzymatic or heat-dependent hydration.</text>
</comment>
<keyword evidence="8 17" id="KW-0521">NADP</keyword>
<evidence type="ECO:0000256" key="6">
    <source>
        <dbReference type="ARBA" id="ARBA00022741"/>
    </source>
</evidence>
<feature type="compositionally biased region" description="Polar residues" evidence="20">
    <location>
        <begin position="167"/>
        <end position="184"/>
    </location>
</feature>
<dbReference type="CDD" id="cd01171">
    <property type="entry name" value="YXKO-related"/>
    <property type="match status" value="1"/>
</dbReference>
<comment type="cofactor">
    <cofactor evidence="17">
        <name>Mg(2+)</name>
        <dbReference type="ChEBI" id="CHEBI:18420"/>
    </cofactor>
</comment>
<dbReference type="PANTHER" id="PTHR12592:SF0">
    <property type="entry name" value="ATP-DEPENDENT (S)-NAD(P)H-HYDRATE DEHYDRATASE"/>
    <property type="match status" value="1"/>
</dbReference>
<dbReference type="RefSeq" id="WP_037545415.1">
    <property type="nucleotide sequence ID" value="NZ_JNUP01000023.1"/>
</dbReference>
<dbReference type="GO" id="GO:0046496">
    <property type="term" value="P:nicotinamide nucleotide metabolic process"/>
    <property type="evidence" value="ECO:0007669"/>
    <property type="project" value="UniProtKB-UniRule"/>
</dbReference>
<dbReference type="SUPFAM" id="SSF64153">
    <property type="entry name" value="YjeF N-terminal domain-like"/>
    <property type="match status" value="1"/>
</dbReference>
<dbReference type="PROSITE" id="PS51385">
    <property type="entry name" value="YJEF_N"/>
    <property type="match status" value="1"/>
</dbReference>
<evidence type="ECO:0000256" key="8">
    <source>
        <dbReference type="ARBA" id="ARBA00022857"/>
    </source>
</evidence>
<proteinExistence type="inferred from homology"/>
<dbReference type="GO" id="GO:0052856">
    <property type="term" value="F:NAD(P)HX epimerase activity"/>
    <property type="evidence" value="ECO:0007669"/>
    <property type="project" value="UniProtKB-UniRule"/>
</dbReference>
<evidence type="ECO:0000256" key="9">
    <source>
        <dbReference type="ARBA" id="ARBA00022958"/>
    </source>
</evidence>
<dbReference type="eggNOG" id="COG0063">
    <property type="taxonomic scope" value="Bacteria"/>
</dbReference>
<comment type="subunit">
    <text evidence="17">Homotetramer.</text>
</comment>
<keyword evidence="12 17" id="KW-0456">Lyase</keyword>
<organism evidence="23 24">
    <name type="scientific">Spirochaeta lutea</name>
    <dbReference type="NCBI Taxonomy" id="1480694"/>
    <lineage>
        <taxon>Bacteria</taxon>
        <taxon>Pseudomonadati</taxon>
        <taxon>Spirochaetota</taxon>
        <taxon>Spirochaetia</taxon>
        <taxon>Spirochaetales</taxon>
        <taxon>Spirochaetaceae</taxon>
        <taxon>Spirochaeta</taxon>
    </lineage>
</organism>
<evidence type="ECO:0000313" key="23">
    <source>
        <dbReference type="EMBL" id="KGE73555.1"/>
    </source>
</evidence>
<dbReference type="NCBIfam" id="TIGR00197">
    <property type="entry name" value="yjeF_nterm"/>
    <property type="match status" value="1"/>
</dbReference>
<feature type="binding site" evidence="17">
    <location>
        <position position="277"/>
    </location>
    <ligand>
        <name>(6S)-NADPHX</name>
        <dbReference type="ChEBI" id="CHEBI:64076"/>
    </ligand>
</feature>
<evidence type="ECO:0000256" key="16">
    <source>
        <dbReference type="ARBA" id="ARBA00049209"/>
    </source>
</evidence>
<dbReference type="EMBL" id="JNUP01000023">
    <property type="protein sequence ID" value="KGE73555.1"/>
    <property type="molecule type" value="Genomic_DNA"/>
</dbReference>
<comment type="similarity">
    <text evidence="4 19">In the C-terminal section; belongs to the NnrD/CARKD family.</text>
</comment>
<dbReference type="InterPro" id="IPR036652">
    <property type="entry name" value="YjeF_N_dom_sf"/>
</dbReference>
<evidence type="ECO:0000256" key="19">
    <source>
        <dbReference type="PIRNR" id="PIRNR017184"/>
    </source>
</evidence>
<dbReference type="GO" id="GO:0005524">
    <property type="term" value="F:ATP binding"/>
    <property type="evidence" value="ECO:0007669"/>
    <property type="project" value="UniProtKB-UniRule"/>
</dbReference>
<evidence type="ECO:0000256" key="2">
    <source>
        <dbReference type="ARBA" id="ARBA00000909"/>
    </source>
</evidence>
<evidence type="ECO:0000256" key="5">
    <source>
        <dbReference type="ARBA" id="ARBA00022723"/>
    </source>
</evidence>
<feature type="binding site" evidence="18">
    <location>
        <begin position="132"/>
        <end position="138"/>
    </location>
    <ligand>
        <name>(6S)-NADPHX</name>
        <dbReference type="ChEBI" id="CHEBI:64076"/>
    </ligand>
</feature>
<evidence type="ECO:0000256" key="7">
    <source>
        <dbReference type="ARBA" id="ARBA00022840"/>
    </source>
</evidence>
<name>A0A098R064_9SPIO</name>
<keyword evidence="11 18" id="KW-0413">Isomerase</keyword>
<comment type="similarity">
    <text evidence="3 19">In the N-terminal section; belongs to the NnrE/AIBP family.</text>
</comment>
<comment type="similarity">
    <text evidence="18">Belongs to the NnrE/AIBP family.</text>
</comment>
<dbReference type="InterPro" id="IPR004443">
    <property type="entry name" value="YjeF_N_dom"/>
</dbReference>
<evidence type="ECO:0000259" key="21">
    <source>
        <dbReference type="PROSITE" id="PS51383"/>
    </source>
</evidence>
<comment type="function">
    <text evidence="14 19">Bifunctional enzyme that catalyzes the epimerization of the S- and R-forms of NAD(P)HX and the dehydration of the S-form of NAD(P)HX at the expense of ADP, which is converted to AMP. This allows the repair of both epimers of NAD(P)HX, a damaged form of NAD(P)H that is a result of enzymatic or heat-dependent hydration.</text>
</comment>
<protein>
    <recommendedName>
        <fullName evidence="19">Bifunctional NAD(P)H-hydrate repair enzyme</fullName>
    </recommendedName>
    <alternativeName>
        <fullName evidence="19">Nicotinamide nucleotide repair protein</fullName>
    </alternativeName>
    <domain>
        <recommendedName>
            <fullName evidence="19">ADP-dependent (S)-NAD(P)H-hydrate dehydratase</fullName>
            <ecNumber evidence="19">4.2.1.136</ecNumber>
        </recommendedName>
        <alternativeName>
            <fullName evidence="19">ADP-dependent NAD(P)HX dehydratase</fullName>
        </alternativeName>
    </domain>
    <domain>
        <recommendedName>
            <fullName evidence="19">NAD(P)H-hydrate epimerase</fullName>
            <ecNumber evidence="19">5.1.99.6</ecNumber>
        </recommendedName>
    </domain>
</protein>
<comment type="catalytic activity">
    <reaction evidence="1 18 19">
        <text>(6R)-NADHX = (6S)-NADHX</text>
        <dbReference type="Rhea" id="RHEA:32215"/>
        <dbReference type="ChEBI" id="CHEBI:64074"/>
        <dbReference type="ChEBI" id="CHEBI:64075"/>
        <dbReference type="EC" id="5.1.99.6"/>
    </reaction>
</comment>
<evidence type="ECO:0000256" key="15">
    <source>
        <dbReference type="ARBA" id="ARBA00048238"/>
    </source>
</evidence>
<comment type="catalytic activity">
    <reaction evidence="15 17 19">
        <text>(6S)-NADHX + ADP = AMP + phosphate + NADH + H(+)</text>
        <dbReference type="Rhea" id="RHEA:32223"/>
        <dbReference type="ChEBI" id="CHEBI:15378"/>
        <dbReference type="ChEBI" id="CHEBI:43474"/>
        <dbReference type="ChEBI" id="CHEBI:57945"/>
        <dbReference type="ChEBI" id="CHEBI:64074"/>
        <dbReference type="ChEBI" id="CHEBI:456215"/>
        <dbReference type="ChEBI" id="CHEBI:456216"/>
        <dbReference type="EC" id="4.2.1.136"/>
    </reaction>
</comment>
<feature type="binding site" evidence="17">
    <location>
        <begin position="470"/>
        <end position="474"/>
    </location>
    <ligand>
        <name>AMP</name>
        <dbReference type="ChEBI" id="CHEBI:456215"/>
    </ligand>
</feature>
<evidence type="ECO:0000313" key="24">
    <source>
        <dbReference type="Proteomes" id="UP000029692"/>
    </source>
</evidence>
<feature type="domain" description="YjeF C-terminal" evidence="21">
    <location>
        <begin position="242"/>
        <end position="561"/>
    </location>
</feature>
<dbReference type="EC" id="4.2.1.136" evidence="19"/>
<evidence type="ECO:0000256" key="3">
    <source>
        <dbReference type="ARBA" id="ARBA00006001"/>
    </source>
</evidence>
<comment type="cofactor">
    <cofactor evidence="18 19">
        <name>K(+)</name>
        <dbReference type="ChEBI" id="CHEBI:29103"/>
    </cofactor>
    <text evidence="18 19">Binds 1 potassium ion per subunit.</text>
</comment>
<keyword evidence="10 17" id="KW-0520">NAD</keyword>
<keyword evidence="5 18" id="KW-0479">Metal-binding</keyword>
<dbReference type="Pfam" id="PF03853">
    <property type="entry name" value="YjeF_N"/>
    <property type="match status" value="1"/>
</dbReference>
<dbReference type="Pfam" id="PF01256">
    <property type="entry name" value="Carb_kinase"/>
    <property type="match status" value="1"/>
</dbReference>
<dbReference type="InterPro" id="IPR029056">
    <property type="entry name" value="Ribokinase-like"/>
</dbReference>
<feature type="binding site" evidence="18">
    <location>
        <position position="59"/>
    </location>
    <ligand>
        <name>K(+)</name>
        <dbReference type="ChEBI" id="CHEBI:29103"/>
    </ligand>
</feature>
<evidence type="ECO:0000256" key="14">
    <source>
        <dbReference type="ARBA" id="ARBA00025153"/>
    </source>
</evidence>
<evidence type="ECO:0000256" key="10">
    <source>
        <dbReference type="ARBA" id="ARBA00023027"/>
    </source>
</evidence>
<keyword evidence="9 18" id="KW-0630">Potassium</keyword>
<feature type="binding site" evidence="17">
    <location>
        <position position="403"/>
    </location>
    <ligand>
        <name>(6S)-NADPHX</name>
        <dbReference type="ChEBI" id="CHEBI:64076"/>
    </ligand>
</feature>
<dbReference type="PANTHER" id="PTHR12592">
    <property type="entry name" value="ATP-DEPENDENT (S)-NAD(P)H-HYDRATE DEHYDRATASE FAMILY MEMBER"/>
    <property type="match status" value="1"/>
</dbReference>
<comment type="function">
    <text evidence="18">Catalyzes the epimerization of the S- and R-forms of NAD(P)HX, a damaged form of NAD(P)H that is a result of enzymatic or heat-dependent hydration. This is a prerequisite for the S-specific NAD(P)H-hydrate dehydratase to allow the repair of both epimers of NAD(P)HX.</text>
</comment>
<keyword evidence="6 17" id="KW-0547">Nucleotide-binding</keyword>
<dbReference type="GO" id="GO:0110051">
    <property type="term" value="P:metabolite repair"/>
    <property type="evidence" value="ECO:0007669"/>
    <property type="project" value="TreeGrafter"/>
</dbReference>
<feature type="region of interest" description="Disordered" evidence="20">
    <location>
        <begin position="167"/>
        <end position="188"/>
    </location>
</feature>
<feature type="binding site" evidence="18">
    <location>
        <begin position="58"/>
        <end position="62"/>
    </location>
    <ligand>
        <name>(6S)-NADPHX</name>
        <dbReference type="ChEBI" id="CHEBI:64076"/>
    </ligand>
</feature>
<keyword evidence="13" id="KW-0511">Multifunctional enzyme</keyword>
<keyword evidence="7 17" id="KW-0067">ATP-binding</keyword>
<dbReference type="PROSITE" id="PS51383">
    <property type="entry name" value="YJEF_C_3"/>
    <property type="match status" value="1"/>
</dbReference>
<comment type="caution">
    <text evidence="18">Lacks conserved residue(s) required for the propagation of feature annotation.</text>
</comment>
<comment type="catalytic activity">
    <reaction evidence="2 18 19">
        <text>(6R)-NADPHX = (6S)-NADPHX</text>
        <dbReference type="Rhea" id="RHEA:32227"/>
        <dbReference type="ChEBI" id="CHEBI:64076"/>
        <dbReference type="ChEBI" id="CHEBI:64077"/>
        <dbReference type="EC" id="5.1.99.6"/>
    </reaction>
</comment>
<dbReference type="AlphaFoldDB" id="A0A098R064"/>
<dbReference type="Gene3D" id="3.40.1190.20">
    <property type="match status" value="1"/>
</dbReference>
<dbReference type="GO" id="GO:0046872">
    <property type="term" value="F:metal ion binding"/>
    <property type="evidence" value="ECO:0007669"/>
    <property type="project" value="UniProtKB-UniRule"/>
</dbReference>
<feature type="binding site" evidence="17">
    <location>
        <position position="500"/>
    </location>
    <ligand>
        <name>AMP</name>
        <dbReference type="ChEBI" id="CHEBI:456215"/>
    </ligand>
</feature>
<dbReference type="eggNOG" id="COG0062">
    <property type="taxonomic scope" value="Bacteria"/>
</dbReference>
<evidence type="ECO:0000256" key="12">
    <source>
        <dbReference type="ARBA" id="ARBA00023239"/>
    </source>
</evidence>
<dbReference type="EC" id="5.1.99.6" evidence="19"/>
<comment type="caution">
    <text evidence="23">The sequence shown here is derived from an EMBL/GenBank/DDBJ whole genome shotgun (WGS) entry which is preliminary data.</text>
</comment>
<feature type="binding site" evidence="18">
    <location>
        <position position="161"/>
    </location>
    <ligand>
        <name>(6S)-NADPHX</name>
        <dbReference type="ChEBI" id="CHEBI:64076"/>
    </ligand>
</feature>
<sequence length="566" mass="60416">MEPLLTFSEITKLERRTQEDWGITGDALMESAGQALFHAIANDYPTMRSLVIFSGSGNNGADGLVLGRYAHNAGWAVRVVLLKEKGTELFQRNLTICKRMGITLEPLQSASAILEYCKAQGAGVLAIDALAGIGLKGEPRGVLRDGIQTLQRYCSIILSLDIPSGVGSPTWSGETETPSGTATGEEQDSWPTIRATRTYVLGCLKEETFHPQNRSAHGRITVLPIGFPRQEIQNLAQAHQISRDDGPAMTTGLRRDDFKNRRGRVGVAAGSVRYPGAGVLACRGSLAGGAGLVYSLTSSPHGRDPRLSEQIIPVPLDAHVSEAAIRTVLGELGLDALVIGPGRPPNTNLQAVGNQELMVAACELGIPLVIDAGGIQSLIEDIPLLDEICCRIPRRAPIILTPHLGEFRRLVQALETWTLREDIHFPGGSDSQKTPENLGQLHRQLLGTPRLLPDKARLIAQGLNLHLVVKSHITWICGPQPGKDFVFDGVTPELGFGGSGDILAGIIGAFLSRGALREPGHAAASGVIAHGTAGRWLVDQGRGYIDAEDLLEAVKITAHGLSAHEG</sequence>
<dbReference type="SUPFAM" id="SSF53613">
    <property type="entry name" value="Ribokinase-like"/>
    <property type="match status" value="1"/>
</dbReference>
<evidence type="ECO:0000259" key="22">
    <source>
        <dbReference type="PROSITE" id="PS51385"/>
    </source>
</evidence>
<evidence type="ECO:0000256" key="20">
    <source>
        <dbReference type="SAM" id="MobiDB-lite"/>
    </source>
</evidence>
<dbReference type="GO" id="GO:0052855">
    <property type="term" value="F:ADP-dependent NAD(P)H-hydrate dehydratase activity"/>
    <property type="evidence" value="ECO:0007669"/>
    <property type="project" value="UniProtKB-UniRule"/>
</dbReference>
<feature type="binding site" evidence="18">
    <location>
        <position position="128"/>
    </location>
    <ligand>
        <name>K(+)</name>
        <dbReference type="ChEBI" id="CHEBI:29103"/>
    </ligand>
</feature>
<gene>
    <name evidence="18" type="primary">nnrE</name>
    <name evidence="17" type="synonym">nnrD</name>
    <name evidence="23" type="ORF">DC28_02515</name>
</gene>
<dbReference type="InterPro" id="IPR030677">
    <property type="entry name" value="Nnr"/>
</dbReference>
<dbReference type="PIRSF" id="PIRSF017184">
    <property type="entry name" value="Nnr"/>
    <property type="match status" value="1"/>
</dbReference>
<evidence type="ECO:0000256" key="13">
    <source>
        <dbReference type="ARBA" id="ARBA00023268"/>
    </source>
</evidence>
<dbReference type="STRING" id="1480694.DC28_02515"/>
<comment type="catalytic activity">
    <reaction evidence="16 17 19">
        <text>(6S)-NADPHX + ADP = AMP + phosphate + NADPH + H(+)</text>
        <dbReference type="Rhea" id="RHEA:32235"/>
        <dbReference type="ChEBI" id="CHEBI:15378"/>
        <dbReference type="ChEBI" id="CHEBI:43474"/>
        <dbReference type="ChEBI" id="CHEBI:57783"/>
        <dbReference type="ChEBI" id="CHEBI:64076"/>
        <dbReference type="ChEBI" id="CHEBI:456215"/>
        <dbReference type="ChEBI" id="CHEBI:456216"/>
        <dbReference type="EC" id="4.2.1.136"/>
    </reaction>
</comment>
<evidence type="ECO:0000256" key="4">
    <source>
        <dbReference type="ARBA" id="ARBA00009524"/>
    </source>
</evidence>
<feature type="binding site" evidence="18">
    <location>
        <position position="164"/>
    </location>
    <ligand>
        <name>K(+)</name>
        <dbReference type="ChEBI" id="CHEBI:29103"/>
    </ligand>
</feature>
<dbReference type="Proteomes" id="UP000029692">
    <property type="component" value="Unassembled WGS sequence"/>
</dbReference>
<keyword evidence="24" id="KW-1185">Reference proteome</keyword>
<comment type="similarity">
    <text evidence="17">Belongs to the NnrD/CARKD family.</text>
</comment>
<accession>A0A098R064</accession>
<evidence type="ECO:0000256" key="17">
    <source>
        <dbReference type="HAMAP-Rule" id="MF_01965"/>
    </source>
</evidence>
<evidence type="ECO:0000256" key="18">
    <source>
        <dbReference type="HAMAP-Rule" id="MF_01966"/>
    </source>
</evidence>
<feature type="binding site" evidence="17">
    <location>
        <position position="342"/>
    </location>
    <ligand>
        <name>(6S)-NADPHX</name>
        <dbReference type="ChEBI" id="CHEBI:64076"/>
    </ligand>
</feature>
<dbReference type="InterPro" id="IPR000631">
    <property type="entry name" value="CARKD"/>
</dbReference>
<dbReference type="HAMAP" id="MF_01965">
    <property type="entry name" value="NADHX_dehydratase"/>
    <property type="match status" value="1"/>
</dbReference>
<evidence type="ECO:0000256" key="11">
    <source>
        <dbReference type="ARBA" id="ARBA00023235"/>
    </source>
</evidence>
<feature type="binding site" evidence="17">
    <location>
        <position position="501"/>
    </location>
    <ligand>
        <name>(6S)-NADPHX</name>
        <dbReference type="ChEBI" id="CHEBI:64076"/>
    </ligand>
</feature>
<dbReference type="HAMAP" id="MF_01966">
    <property type="entry name" value="NADHX_epimerase"/>
    <property type="match status" value="1"/>
</dbReference>
<feature type="domain" description="YjeF N-terminal" evidence="22">
    <location>
        <begin position="10"/>
        <end position="233"/>
    </location>
</feature>